<feature type="domain" description="Glycosyltransferase subfamily 4-like N-terminal" evidence="2">
    <location>
        <begin position="19"/>
        <end position="164"/>
    </location>
</feature>
<protein>
    <submittedName>
        <fullName evidence="3">Glycosyltransferase family 1 protein</fullName>
    </submittedName>
</protein>
<proteinExistence type="predicted"/>
<dbReference type="Gene3D" id="3.40.50.2000">
    <property type="entry name" value="Glycogen Phosphorylase B"/>
    <property type="match status" value="2"/>
</dbReference>
<accession>A0A3Q9IDM3</accession>
<dbReference type="PANTHER" id="PTHR45947">
    <property type="entry name" value="SULFOQUINOVOSYL TRANSFERASE SQD2"/>
    <property type="match status" value="1"/>
</dbReference>
<reference evidence="4" key="1">
    <citation type="submission" date="2018-12" db="EMBL/GenBank/DDBJ databases">
        <title>Complete genome sequence of Paenibacillus sp. MBLB1234.</title>
        <authorList>
            <person name="Nam Y.-D."/>
            <person name="Kang J."/>
            <person name="Chung W.-H."/>
            <person name="Park Y.S."/>
        </authorList>
    </citation>
    <scope>NUCLEOTIDE SEQUENCE [LARGE SCALE GENOMIC DNA]</scope>
    <source>
        <strain evidence="4">MBLB1234</strain>
    </source>
</reference>
<dbReference type="KEGG" id="plut:EI981_15005"/>
<sequence>MKLLIVAPEQFPVPGTGSVEICILAIAIKLAKHHQITVVSRAIGSLASHSKVNGVNIVRVASGSSKVYLASVLRYLRNKSYDVIQVDNRPHYMAAIKKAHPRTKVALFLHSLTFVPRTQHVKNSLNHANVIIANSESLKSKLTDRFPAQKHKIHTVELGVEADRFHPPGESERNTLRAKYGLGKTFTVLFVGRVIPRKGVPVLLKAVHLANQQVPVHLVIAGKGRDSYMKRLRGYASKLGISVSWIGKKKHSEIHRVFQASDCFVCPSQKHEAFGLVNVEAMATGLPVIASRIGGIPEIVNHDNNGYLIDNYHDPAKFAEYIVRLGKNKELVRTLGNNARTNVLSRFTWRQTSSRLEAIYL</sequence>
<dbReference type="PANTHER" id="PTHR45947:SF3">
    <property type="entry name" value="SULFOQUINOVOSYL TRANSFERASE SQD2"/>
    <property type="match status" value="1"/>
</dbReference>
<dbReference type="Pfam" id="PF13439">
    <property type="entry name" value="Glyco_transf_4"/>
    <property type="match status" value="1"/>
</dbReference>
<dbReference type="CDD" id="cd03801">
    <property type="entry name" value="GT4_PimA-like"/>
    <property type="match status" value="1"/>
</dbReference>
<dbReference type="InterPro" id="IPR050194">
    <property type="entry name" value="Glycosyltransferase_grp1"/>
</dbReference>
<evidence type="ECO:0000313" key="3">
    <source>
        <dbReference type="EMBL" id="AZS18304.1"/>
    </source>
</evidence>
<evidence type="ECO:0000259" key="1">
    <source>
        <dbReference type="Pfam" id="PF00534"/>
    </source>
</evidence>
<dbReference type="Proteomes" id="UP000270678">
    <property type="component" value="Chromosome"/>
</dbReference>
<dbReference type="InterPro" id="IPR028098">
    <property type="entry name" value="Glyco_trans_4-like_N"/>
</dbReference>
<feature type="domain" description="Glycosyl transferase family 1" evidence="1">
    <location>
        <begin position="173"/>
        <end position="340"/>
    </location>
</feature>
<dbReference type="EMBL" id="CP034346">
    <property type="protein sequence ID" value="AZS18304.1"/>
    <property type="molecule type" value="Genomic_DNA"/>
</dbReference>
<dbReference type="GO" id="GO:0016757">
    <property type="term" value="F:glycosyltransferase activity"/>
    <property type="evidence" value="ECO:0007669"/>
    <property type="project" value="InterPro"/>
</dbReference>
<dbReference type="SUPFAM" id="SSF53756">
    <property type="entry name" value="UDP-Glycosyltransferase/glycogen phosphorylase"/>
    <property type="match status" value="1"/>
</dbReference>
<organism evidence="3 4">
    <name type="scientific">Paenibacillus lutimineralis</name>
    <dbReference type="NCBI Taxonomy" id="2707005"/>
    <lineage>
        <taxon>Bacteria</taxon>
        <taxon>Bacillati</taxon>
        <taxon>Bacillota</taxon>
        <taxon>Bacilli</taxon>
        <taxon>Bacillales</taxon>
        <taxon>Paenibacillaceae</taxon>
        <taxon>Paenibacillus</taxon>
    </lineage>
</organism>
<dbReference type="Pfam" id="PF00534">
    <property type="entry name" value="Glycos_transf_1"/>
    <property type="match status" value="1"/>
</dbReference>
<gene>
    <name evidence="3" type="ORF">EI981_15005</name>
</gene>
<evidence type="ECO:0000313" key="4">
    <source>
        <dbReference type="Proteomes" id="UP000270678"/>
    </source>
</evidence>
<dbReference type="OrthoDB" id="139410at2"/>
<keyword evidence="3" id="KW-0808">Transferase</keyword>
<dbReference type="AlphaFoldDB" id="A0A3Q9IDM3"/>
<dbReference type="InterPro" id="IPR001296">
    <property type="entry name" value="Glyco_trans_1"/>
</dbReference>
<name>A0A3Q9IDM3_9BACL</name>
<evidence type="ECO:0000259" key="2">
    <source>
        <dbReference type="Pfam" id="PF13439"/>
    </source>
</evidence>
<keyword evidence="4" id="KW-1185">Reference proteome</keyword>